<feature type="compositionally biased region" description="Basic and acidic residues" evidence="1">
    <location>
        <begin position="72"/>
        <end position="81"/>
    </location>
</feature>
<reference evidence="2" key="1">
    <citation type="journal article" date="2022" name="bioRxiv">
        <title>Sequencing and chromosome-scale assembly of the giantPleurodeles waltlgenome.</title>
        <authorList>
            <person name="Brown T."/>
            <person name="Elewa A."/>
            <person name="Iarovenko S."/>
            <person name="Subramanian E."/>
            <person name="Araus A.J."/>
            <person name="Petzold A."/>
            <person name="Susuki M."/>
            <person name="Suzuki K.-i.T."/>
            <person name="Hayashi T."/>
            <person name="Toyoda A."/>
            <person name="Oliveira C."/>
            <person name="Osipova E."/>
            <person name="Leigh N.D."/>
            <person name="Simon A."/>
            <person name="Yun M.H."/>
        </authorList>
    </citation>
    <scope>NUCLEOTIDE SEQUENCE</scope>
    <source>
        <strain evidence="2">20211129_DDA</strain>
        <tissue evidence="2">Liver</tissue>
    </source>
</reference>
<accession>A0AAV7PWU7</accession>
<comment type="caution">
    <text evidence="2">The sequence shown here is derived from an EMBL/GenBank/DDBJ whole genome shotgun (WGS) entry which is preliminary data.</text>
</comment>
<dbReference type="Proteomes" id="UP001066276">
    <property type="component" value="Chromosome 7"/>
</dbReference>
<name>A0AAV7PWU7_PLEWA</name>
<evidence type="ECO:0000256" key="1">
    <source>
        <dbReference type="SAM" id="MobiDB-lite"/>
    </source>
</evidence>
<organism evidence="2 3">
    <name type="scientific">Pleurodeles waltl</name>
    <name type="common">Iberian ribbed newt</name>
    <dbReference type="NCBI Taxonomy" id="8319"/>
    <lineage>
        <taxon>Eukaryota</taxon>
        <taxon>Metazoa</taxon>
        <taxon>Chordata</taxon>
        <taxon>Craniata</taxon>
        <taxon>Vertebrata</taxon>
        <taxon>Euteleostomi</taxon>
        <taxon>Amphibia</taxon>
        <taxon>Batrachia</taxon>
        <taxon>Caudata</taxon>
        <taxon>Salamandroidea</taxon>
        <taxon>Salamandridae</taxon>
        <taxon>Pleurodelinae</taxon>
        <taxon>Pleurodeles</taxon>
    </lineage>
</organism>
<evidence type="ECO:0000313" key="3">
    <source>
        <dbReference type="Proteomes" id="UP001066276"/>
    </source>
</evidence>
<proteinExistence type="predicted"/>
<gene>
    <name evidence="2" type="ORF">NDU88_009962</name>
</gene>
<dbReference type="EMBL" id="JANPWB010000011">
    <property type="protein sequence ID" value="KAJ1131627.1"/>
    <property type="molecule type" value="Genomic_DNA"/>
</dbReference>
<dbReference type="AlphaFoldDB" id="A0AAV7PWU7"/>
<feature type="region of interest" description="Disordered" evidence="1">
    <location>
        <begin position="1"/>
        <end position="125"/>
    </location>
</feature>
<keyword evidence="3" id="KW-1185">Reference proteome</keyword>
<sequence>MSSGQEPIGLHFWVTAGSSSAVTRIQKDDTGEFRHADERTDGEDLGGAADREGKEPEDERSERYSRSSFDSGRSETSREDLGNTTSTARRHRGPGGFTPELRPRSGKSVAPAGARAGLISKREGE</sequence>
<feature type="compositionally biased region" description="Basic and acidic residues" evidence="1">
    <location>
        <begin position="25"/>
        <end position="39"/>
    </location>
</feature>
<evidence type="ECO:0000313" key="2">
    <source>
        <dbReference type="EMBL" id="KAJ1131627.1"/>
    </source>
</evidence>
<protein>
    <submittedName>
        <fullName evidence="2">Uncharacterized protein</fullName>
    </submittedName>
</protein>